<feature type="region of interest" description="Disordered" evidence="1">
    <location>
        <begin position="343"/>
        <end position="375"/>
    </location>
</feature>
<evidence type="ECO:0000313" key="3">
    <source>
        <dbReference type="Proteomes" id="UP000785679"/>
    </source>
</evidence>
<feature type="region of interest" description="Disordered" evidence="1">
    <location>
        <begin position="267"/>
        <end position="287"/>
    </location>
</feature>
<proteinExistence type="predicted"/>
<organism evidence="2 3">
    <name type="scientific">Halteria grandinella</name>
    <dbReference type="NCBI Taxonomy" id="5974"/>
    <lineage>
        <taxon>Eukaryota</taxon>
        <taxon>Sar</taxon>
        <taxon>Alveolata</taxon>
        <taxon>Ciliophora</taxon>
        <taxon>Intramacronucleata</taxon>
        <taxon>Spirotrichea</taxon>
        <taxon>Stichotrichia</taxon>
        <taxon>Sporadotrichida</taxon>
        <taxon>Halteriidae</taxon>
        <taxon>Halteria</taxon>
    </lineage>
</organism>
<accession>A0A8J8P008</accession>
<dbReference type="Proteomes" id="UP000785679">
    <property type="component" value="Unassembled WGS sequence"/>
</dbReference>
<evidence type="ECO:0000256" key="1">
    <source>
        <dbReference type="SAM" id="MobiDB-lite"/>
    </source>
</evidence>
<dbReference type="AlphaFoldDB" id="A0A8J8P008"/>
<feature type="compositionally biased region" description="Low complexity" evidence="1">
    <location>
        <begin position="343"/>
        <end position="369"/>
    </location>
</feature>
<name>A0A8J8P008_HALGN</name>
<comment type="caution">
    <text evidence="2">The sequence shown here is derived from an EMBL/GenBank/DDBJ whole genome shotgun (WGS) entry which is preliminary data.</text>
</comment>
<gene>
    <name evidence="2" type="ORF">FGO68_gene4541</name>
</gene>
<keyword evidence="3" id="KW-1185">Reference proteome</keyword>
<feature type="compositionally biased region" description="Polar residues" evidence="1">
    <location>
        <begin position="273"/>
        <end position="287"/>
    </location>
</feature>
<protein>
    <submittedName>
        <fullName evidence="2">Uncharacterized protein</fullName>
    </submittedName>
</protein>
<sequence length="580" mass="64932">MQSTLVKRTSHYGFTTPATLTQLNRDGNAQNLSLNQSIHSFQAIGSENAQRVIVKCVRKSVVAADCKVKIQLSPLPLIKNNDESTTRCSTAATATNDNQTYQQIQATTVAQALQNNLQRQVLFQNTSVITSEHISDLTEDEMLAARCLCRMASKRFKSDQTKAEPVSFSNLVPTATNKKSEITNKTQSSDCWSNQKEKVQLNLIEQPADSKIQIGERKNSLVILPLTQTRTSTPVYEGQLGANLVEGGSAQDQQQTSKTYISIPISIRPKSPNTNMQTSENSMQLDSSTKIVAKNLTNTEQSYEKPRQTETDFTALPMPTTLASTLIKLPSLLGHPQLNQALTVQGQQQQPAQSNQQFSSSGSSQYYQGEANQSHQISMLQEMGAQCTHNPSTPTFTTQQSDNVCHQSNLGGQYQQVVASPQQQPIQLFYHNNSQAVQASNNHQQNLFISNPQSLGQQFQIYNNPAQSSQNMYTQQMQTPSNEQINAYEQQLQYQNAMSHQQLQQRIVVISRRRNLTEQSGAHALPVPRYKLSSISSQRLQPEYFPRRKQQLIEIAPVLAELRDLSKLWWAFLLVKGRVW</sequence>
<evidence type="ECO:0000313" key="2">
    <source>
        <dbReference type="EMBL" id="TNV84373.1"/>
    </source>
</evidence>
<reference evidence="2" key="1">
    <citation type="submission" date="2019-06" db="EMBL/GenBank/DDBJ databases">
        <authorList>
            <person name="Zheng W."/>
        </authorList>
    </citation>
    <scope>NUCLEOTIDE SEQUENCE</scope>
    <source>
        <strain evidence="2">QDHG01</strain>
    </source>
</reference>
<dbReference type="EMBL" id="RRYP01002849">
    <property type="protein sequence ID" value="TNV84373.1"/>
    <property type="molecule type" value="Genomic_DNA"/>
</dbReference>